<organism evidence="2 3">
    <name type="scientific">Micromonospora zhanjiangensis</name>
    <dbReference type="NCBI Taxonomy" id="1522057"/>
    <lineage>
        <taxon>Bacteria</taxon>
        <taxon>Bacillati</taxon>
        <taxon>Actinomycetota</taxon>
        <taxon>Actinomycetes</taxon>
        <taxon>Micromonosporales</taxon>
        <taxon>Micromonosporaceae</taxon>
        <taxon>Micromonospora</taxon>
    </lineage>
</organism>
<protein>
    <submittedName>
        <fullName evidence="2">Uncharacterized protein</fullName>
    </submittedName>
</protein>
<dbReference type="Proteomes" id="UP001595868">
    <property type="component" value="Unassembled WGS sequence"/>
</dbReference>
<proteinExistence type="predicted"/>
<evidence type="ECO:0000256" key="1">
    <source>
        <dbReference type="SAM" id="MobiDB-lite"/>
    </source>
</evidence>
<gene>
    <name evidence="2" type="ORF">ACFOX0_15915</name>
</gene>
<evidence type="ECO:0000313" key="2">
    <source>
        <dbReference type="EMBL" id="MFC4107403.1"/>
    </source>
</evidence>
<feature type="region of interest" description="Disordered" evidence="1">
    <location>
        <begin position="156"/>
        <end position="180"/>
    </location>
</feature>
<sequence length="226" mass="23490">MSGLVEQIVAQLRAAANELDSAAAATHRVGADAQQGHALLTAAGQGSDHRDIRAAVDSSQIAAAKVGKVERLLAEAANHLNAYANHIAPGSAPEKQAAESAMPSGEELLQEAARRSETHRGAQGFFSKMTRNIEDIQDTGKSVTEAAENVFKVTMHKAGPSGGHSTGTTTPSVQQPDTTNKIDVPGTAGSLIVIGVVVGIAVHKTGRMAREYLTKRWRDAGQAGAD</sequence>
<dbReference type="EMBL" id="JBHSBN010000009">
    <property type="protein sequence ID" value="MFC4107403.1"/>
    <property type="molecule type" value="Genomic_DNA"/>
</dbReference>
<comment type="caution">
    <text evidence="2">The sequence shown here is derived from an EMBL/GenBank/DDBJ whole genome shotgun (WGS) entry which is preliminary data.</text>
</comment>
<evidence type="ECO:0000313" key="3">
    <source>
        <dbReference type="Proteomes" id="UP001595868"/>
    </source>
</evidence>
<accession>A0ABV8KMW8</accession>
<name>A0ABV8KMW8_9ACTN</name>
<dbReference type="RefSeq" id="WP_377546245.1">
    <property type="nucleotide sequence ID" value="NZ_JBHSBN010000009.1"/>
</dbReference>
<reference evidence="3" key="1">
    <citation type="journal article" date="2019" name="Int. J. Syst. Evol. Microbiol.">
        <title>The Global Catalogue of Microorganisms (GCM) 10K type strain sequencing project: providing services to taxonomists for standard genome sequencing and annotation.</title>
        <authorList>
            <consortium name="The Broad Institute Genomics Platform"/>
            <consortium name="The Broad Institute Genome Sequencing Center for Infectious Disease"/>
            <person name="Wu L."/>
            <person name="Ma J."/>
        </authorList>
    </citation>
    <scope>NUCLEOTIDE SEQUENCE [LARGE SCALE GENOMIC DNA]</scope>
    <source>
        <strain evidence="3">2902at01</strain>
    </source>
</reference>
<keyword evidence="3" id="KW-1185">Reference proteome</keyword>